<dbReference type="NCBIfam" id="NF003793">
    <property type="entry name" value="PRK05382.1"/>
    <property type="match status" value="1"/>
</dbReference>
<feature type="binding site" evidence="7">
    <location>
        <position position="325"/>
    </location>
    <ligand>
        <name>FMN</name>
        <dbReference type="ChEBI" id="CHEBI:58210"/>
    </ligand>
</feature>
<comment type="pathway">
    <text evidence="1 7 8">Metabolic intermediate biosynthesis; chorismate biosynthesis; chorismate from D-erythrose 4-phosphate and phosphoenolpyruvate: step 7/7.</text>
</comment>
<name>A0A150XHV4_9BACT</name>
<comment type="cofactor">
    <cofactor evidence="7 8">
        <name>FMNH2</name>
        <dbReference type="ChEBI" id="CHEBI:57618"/>
    </cofactor>
    <text evidence="7 8">Reduced FMN (FMNH(2)).</text>
</comment>
<dbReference type="PROSITE" id="PS00788">
    <property type="entry name" value="CHORISMATE_SYNTHASE_2"/>
    <property type="match status" value="1"/>
</dbReference>
<comment type="caution">
    <text evidence="9">The sequence shown here is derived from an EMBL/GenBank/DDBJ whole genome shotgun (WGS) entry which is preliminary data.</text>
</comment>
<dbReference type="InterPro" id="IPR020541">
    <property type="entry name" value="Chorismate_synthase_CS"/>
</dbReference>
<dbReference type="PANTHER" id="PTHR21085">
    <property type="entry name" value="CHORISMATE SYNTHASE"/>
    <property type="match status" value="1"/>
</dbReference>
<dbReference type="PROSITE" id="PS00789">
    <property type="entry name" value="CHORISMATE_SYNTHASE_3"/>
    <property type="match status" value="1"/>
</dbReference>
<keyword evidence="7" id="KW-0285">Flavoprotein</keyword>
<comment type="catalytic activity">
    <reaction evidence="7 8">
        <text>5-O-(1-carboxyvinyl)-3-phosphoshikimate = chorismate + phosphate</text>
        <dbReference type="Rhea" id="RHEA:21020"/>
        <dbReference type="ChEBI" id="CHEBI:29748"/>
        <dbReference type="ChEBI" id="CHEBI:43474"/>
        <dbReference type="ChEBI" id="CHEBI:57701"/>
        <dbReference type="EC" id="4.2.3.5"/>
    </reaction>
</comment>
<keyword evidence="7" id="KW-0288">FMN</keyword>
<dbReference type="GO" id="GO:0010181">
    <property type="term" value="F:FMN binding"/>
    <property type="evidence" value="ECO:0007669"/>
    <property type="project" value="TreeGrafter"/>
</dbReference>
<comment type="subunit">
    <text evidence="7">Homotetramer.</text>
</comment>
<dbReference type="EC" id="4.2.3.5" evidence="3 7"/>
<evidence type="ECO:0000256" key="5">
    <source>
        <dbReference type="ARBA" id="ARBA00023141"/>
    </source>
</evidence>
<dbReference type="PANTHER" id="PTHR21085:SF0">
    <property type="entry name" value="CHORISMATE SYNTHASE"/>
    <property type="match status" value="1"/>
</dbReference>
<dbReference type="UniPathway" id="UPA00053">
    <property type="reaction ID" value="UER00090"/>
</dbReference>
<feature type="binding site" evidence="7">
    <location>
        <begin position="299"/>
        <end position="303"/>
    </location>
    <ligand>
        <name>FMN</name>
        <dbReference type="ChEBI" id="CHEBI:58210"/>
    </ligand>
</feature>
<dbReference type="OrthoDB" id="9771806at2"/>
<dbReference type="PIRSF" id="PIRSF001456">
    <property type="entry name" value="Chorismate_synth"/>
    <property type="match status" value="1"/>
</dbReference>
<feature type="binding site" evidence="7">
    <location>
        <position position="284"/>
    </location>
    <ligand>
        <name>FMN</name>
        <dbReference type="ChEBI" id="CHEBI:58210"/>
    </ligand>
</feature>
<organism evidence="9 10">
    <name type="scientific">Roseivirga spongicola</name>
    <dbReference type="NCBI Taxonomy" id="333140"/>
    <lineage>
        <taxon>Bacteria</taxon>
        <taxon>Pseudomonadati</taxon>
        <taxon>Bacteroidota</taxon>
        <taxon>Cytophagia</taxon>
        <taxon>Cytophagales</taxon>
        <taxon>Roseivirgaceae</taxon>
        <taxon>Roseivirga</taxon>
    </lineage>
</organism>
<dbReference type="CDD" id="cd07304">
    <property type="entry name" value="Chorismate_synthase"/>
    <property type="match status" value="1"/>
</dbReference>
<evidence type="ECO:0000256" key="4">
    <source>
        <dbReference type="ARBA" id="ARBA00022605"/>
    </source>
</evidence>
<protein>
    <recommendedName>
        <fullName evidence="3 7">Chorismate synthase</fullName>
        <shortName evidence="7">CS</shortName>
        <ecNumber evidence="3 7">4.2.3.5</ecNumber>
    </recommendedName>
    <alternativeName>
        <fullName evidence="7">5-enolpyruvylshikimate-3-phosphate phospholyase</fullName>
    </alternativeName>
</protein>
<feature type="binding site" evidence="7">
    <location>
        <begin position="124"/>
        <end position="126"/>
    </location>
    <ligand>
        <name>FMN</name>
        <dbReference type="ChEBI" id="CHEBI:58210"/>
    </ligand>
</feature>
<evidence type="ECO:0000256" key="1">
    <source>
        <dbReference type="ARBA" id="ARBA00005044"/>
    </source>
</evidence>
<evidence type="ECO:0000313" key="10">
    <source>
        <dbReference type="Proteomes" id="UP000075606"/>
    </source>
</evidence>
<evidence type="ECO:0000256" key="2">
    <source>
        <dbReference type="ARBA" id="ARBA00008014"/>
    </source>
</evidence>
<feature type="binding site" evidence="7">
    <location>
        <begin position="240"/>
        <end position="241"/>
    </location>
    <ligand>
        <name>FMN</name>
        <dbReference type="ChEBI" id="CHEBI:58210"/>
    </ligand>
</feature>
<dbReference type="GO" id="GO:0009073">
    <property type="term" value="P:aromatic amino acid family biosynthetic process"/>
    <property type="evidence" value="ECO:0007669"/>
    <property type="project" value="UniProtKB-KW"/>
</dbReference>
<dbReference type="FunFam" id="3.60.150.10:FF:000003">
    <property type="entry name" value="Chorismate synthase"/>
    <property type="match status" value="1"/>
</dbReference>
<evidence type="ECO:0000256" key="7">
    <source>
        <dbReference type="HAMAP-Rule" id="MF_00300"/>
    </source>
</evidence>
<dbReference type="GO" id="GO:0004107">
    <property type="term" value="F:chorismate synthase activity"/>
    <property type="evidence" value="ECO:0007669"/>
    <property type="project" value="UniProtKB-UniRule"/>
</dbReference>
<dbReference type="EMBL" id="LRPC01000001">
    <property type="protein sequence ID" value="KYG78308.1"/>
    <property type="molecule type" value="Genomic_DNA"/>
</dbReference>
<evidence type="ECO:0000313" key="9">
    <source>
        <dbReference type="EMBL" id="KYG78308.1"/>
    </source>
</evidence>
<keyword evidence="6 7" id="KW-0456">Lyase</keyword>
<accession>A0A150XHV4</accession>
<dbReference type="GO" id="GO:0008652">
    <property type="term" value="P:amino acid biosynthetic process"/>
    <property type="evidence" value="ECO:0007669"/>
    <property type="project" value="UniProtKB-KW"/>
</dbReference>
<evidence type="ECO:0000256" key="3">
    <source>
        <dbReference type="ARBA" id="ARBA00013036"/>
    </source>
</evidence>
<keyword evidence="4 7" id="KW-0028">Amino-acid biosynthesis</keyword>
<feature type="binding site" evidence="7">
    <location>
        <position position="47"/>
    </location>
    <ligand>
        <name>NADP(+)</name>
        <dbReference type="ChEBI" id="CHEBI:58349"/>
    </ligand>
</feature>
<dbReference type="GO" id="GO:0005829">
    <property type="term" value="C:cytosol"/>
    <property type="evidence" value="ECO:0007669"/>
    <property type="project" value="TreeGrafter"/>
</dbReference>
<proteinExistence type="inferred from homology"/>
<sequence>MGSSFGNIFKIHTYGESHGVALGVVIDGCPAGLAIDESFIQSELDRRKPGQSKITTQRKEADEFEIVSGVFEGKSTGTPISIIIRNGDQRSKDYSHIADKFRPSHADYTFQAKYGIRDYRGGGRSSARETVARVAAGAIAKLLLKHYGISCDAYVSQVGSLKLEKSYTELDLSEAENNIVRCPDSSLAEQMIALIDETRKNRDTIGGIITGVIKGTPAGLGEPVFDKLHAELGKAMLSINAVKGFEYGSGFEGVKLNGSDHNDAFYKEEEQIKTKTNLSGGIQGGISNGEDIYFNVAFKPVATIMQDQESINEAGEKVTVSGKGRHDPCVVPRAVPIVEAMSALVIADYLLISRSNRL</sequence>
<keyword evidence="10" id="KW-1185">Reference proteome</keyword>
<keyword evidence="5 7" id="KW-0057">Aromatic amino acid biosynthesis</keyword>
<dbReference type="SUPFAM" id="SSF103263">
    <property type="entry name" value="Chorismate synthase, AroC"/>
    <property type="match status" value="1"/>
</dbReference>
<dbReference type="InterPro" id="IPR035904">
    <property type="entry name" value="Chorismate_synth_AroC_sf"/>
</dbReference>
<dbReference type="Proteomes" id="UP000075606">
    <property type="component" value="Unassembled WGS sequence"/>
</dbReference>
<dbReference type="InterPro" id="IPR000453">
    <property type="entry name" value="Chorismate_synth"/>
</dbReference>
<evidence type="ECO:0000256" key="8">
    <source>
        <dbReference type="RuleBase" id="RU000605"/>
    </source>
</evidence>
<keyword evidence="7" id="KW-0521">NADP</keyword>
<keyword evidence="7" id="KW-0274">FAD</keyword>
<dbReference type="NCBIfam" id="TIGR00033">
    <property type="entry name" value="aroC"/>
    <property type="match status" value="1"/>
</dbReference>
<reference evidence="9 10" key="1">
    <citation type="submission" date="2016-01" db="EMBL/GenBank/DDBJ databases">
        <title>Genome sequencing of Roseivirga spongicola UST030701-084.</title>
        <authorList>
            <person name="Selvaratnam C."/>
            <person name="Thevarajoo S."/>
            <person name="Goh K.M."/>
            <person name="Ee R."/>
            <person name="Chan K.-G."/>
            <person name="Chong C.S."/>
        </authorList>
    </citation>
    <scope>NUCLEOTIDE SEQUENCE [LARGE SCALE GENOMIC DNA]</scope>
    <source>
        <strain evidence="9 10">UST030701-084</strain>
    </source>
</reference>
<dbReference type="Pfam" id="PF01264">
    <property type="entry name" value="Chorismate_synt"/>
    <property type="match status" value="1"/>
</dbReference>
<dbReference type="Gene3D" id="3.60.150.10">
    <property type="entry name" value="Chorismate synthase AroC"/>
    <property type="match status" value="1"/>
</dbReference>
<dbReference type="GO" id="GO:0009423">
    <property type="term" value="P:chorismate biosynthetic process"/>
    <property type="evidence" value="ECO:0007669"/>
    <property type="project" value="UniProtKB-UniRule"/>
</dbReference>
<dbReference type="RefSeq" id="WP_068217796.1">
    <property type="nucleotide sequence ID" value="NZ_LRPC01000001.1"/>
</dbReference>
<dbReference type="PROSITE" id="PS00787">
    <property type="entry name" value="CHORISMATE_SYNTHASE_1"/>
    <property type="match status" value="1"/>
</dbReference>
<feature type="binding site" evidence="7">
    <location>
        <position position="53"/>
    </location>
    <ligand>
        <name>NADP(+)</name>
        <dbReference type="ChEBI" id="CHEBI:58349"/>
    </ligand>
</feature>
<comment type="similarity">
    <text evidence="2 7 8">Belongs to the chorismate synthase family.</text>
</comment>
<gene>
    <name evidence="7" type="primary">aroC</name>
    <name evidence="9" type="ORF">AWW68_05955</name>
</gene>
<dbReference type="AlphaFoldDB" id="A0A150XHV4"/>
<dbReference type="STRING" id="333140.AWW68_05955"/>
<dbReference type="HAMAP" id="MF_00300">
    <property type="entry name" value="Chorismate_synth"/>
    <property type="match status" value="1"/>
</dbReference>
<comment type="function">
    <text evidence="7">Catalyzes the anti-1,4-elimination of the C-3 phosphate and the C-6 proR hydrogen from 5-enolpyruvylshikimate-3-phosphate (EPSP) to yield chorismate, which is the branch point compound that serves as the starting substrate for the three terminal pathways of aromatic amino acid biosynthesis. This reaction introduces a second double bond into the aromatic ring system.</text>
</comment>
<evidence type="ECO:0000256" key="6">
    <source>
        <dbReference type="ARBA" id="ARBA00023239"/>
    </source>
</evidence>